<dbReference type="EMBL" id="FNXY01000010">
    <property type="protein sequence ID" value="SEJ62079.1"/>
    <property type="molecule type" value="Genomic_DNA"/>
</dbReference>
<evidence type="ECO:0000256" key="3">
    <source>
        <dbReference type="PIRSR" id="PIRSR001365-1"/>
    </source>
</evidence>
<dbReference type="STRING" id="408657.SAMN04487995_5528"/>
<gene>
    <name evidence="5" type="ORF">SAMN04487995_5528</name>
</gene>
<dbReference type="GO" id="GO:0008840">
    <property type="term" value="F:4-hydroxy-tetrahydrodipicolinate synthase activity"/>
    <property type="evidence" value="ECO:0007669"/>
    <property type="project" value="TreeGrafter"/>
</dbReference>
<dbReference type="PANTHER" id="PTHR12128">
    <property type="entry name" value="DIHYDRODIPICOLINATE SYNTHASE"/>
    <property type="match status" value="1"/>
</dbReference>
<dbReference type="SUPFAM" id="SSF51569">
    <property type="entry name" value="Aldolase"/>
    <property type="match status" value="1"/>
</dbReference>
<dbReference type="AlphaFoldDB" id="A0A1H7A8W2"/>
<dbReference type="PIRSF" id="PIRSF001365">
    <property type="entry name" value="DHDPS"/>
    <property type="match status" value="1"/>
</dbReference>
<comment type="similarity">
    <text evidence="2">Belongs to the DapA family.</text>
</comment>
<reference evidence="5 6" key="1">
    <citation type="submission" date="2016-10" db="EMBL/GenBank/DDBJ databases">
        <authorList>
            <person name="de Groot N.N."/>
        </authorList>
    </citation>
    <scope>NUCLEOTIDE SEQUENCE [LARGE SCALE GENOMIC DNA]</scope>
    <source>
        <strain evidence="5 6">DSM 19938</strain>
    </source>
</reference>
<evidence type="ECO:0000256" key="4">
    <source>
        <dbReference type="PIRSR" id="PIRSR001365-2"/>
    </source>
</evidence>
<dbReference type="InterPro" id="IPR013785">
    <property type="entry name" value="Aldolase_TIM"/>
</dbReference>
<sequence>MRAIHPLPLLKIQILKFYQTYIMDKASWQGVFPALVTPFKSDDTIDFDMFAKNLAAQVEAGITGIIVAGSLGEASTLTSEEKYELVKFAKKSLPAEMPVVLCIAEQSTAVAVEIAKKAEEIGADGLMVLPPMRYKADDQETVVYFTTIAKSTSLSLMIYNNPVDYKIEVTLDMFEQLSAYPNIQAIKESTRDVSNVTRIFNRFGDRFRVFCGVDTLIMEEVMLGADGVVGGLVDAFPKETVAIFNFVKAGQYKEALAVYRWYLPLLELDIHPKLVQNIKLAATLAGIGSEYVRAPRLVLEGAEREKVLAIINEAIETQPVLSDYLNLTVDSSVA</sequence>
<dbReference type="CDD" id="cd00408">
    <property type="entry name" value="DHDPS-like"/>
    <property type="match status" value="1"/>
</dbReference>
<evidence type="ECO:0000256" key="1">
    <source>
        <dbReference type="ARBA" id="ARBA00023239"/>
    </source>
</evidence>
<accession>A0A1H7A8W2</accession>
<feature type="active site" description="Proton donor/acceptor" evidence="3">
    <location>
        <position position="159"/>
    </location>
</feature>
<dbReference type="Gene3D" id="3.20.20.70">
    <property type="entry name" value="Aldolase class I"/>
    <property type="match status" value="1"/>
</dbReference>
<feature type="active site" description="Schiff-base intermediate with substrate" evidence="3">
    <location>
        <position position="187"/>
    </location>
</feature>
<dbReference type="Pfam" id="PF00701">
    <property type="entry name" value="DHDPS"/>
    <property type="match status" value="1"/>
</dbReference>
<evidence type="ECO:0000313" key="6">
    <source>
        <dbReference type="Proteomes" id="UP000199532"/>
    </source>
</evidence>
<name>A0A1H7A8W2_9BACT</name>
<proteinExistence type="inferred from homology"/>
<feature type="binding site" evidence="4">
    <location>
        <position position="229"/>
    </location>
    <ligand>
        <name>pyruvate</name>
        <dbReference type="ChEBI" id="CHEBI:15361"/>
    </ligand>
</feature>
<evidence type="ECO:0000313" key="5">
    <source>
        <dbReference type="EMBL" id="SEJ62079.1"/>
    </source>
</evidence>
<dbReference type="InterPro" id="IPR002220">
    <property type="entry name" value="DapA-like"/>
</dbReference>
<dbReference type="PRINTS" id="PR00146">
    <property type="entry name" value="DHPICSNTHASE"/>
</dbReference>
<dbReference type="PANTHER" id="PTHR12128:SF72">
    <property type="entry name" value="DIHYDRODIPICOLINATE SYNTHASE"/>
    <property type="match status" value="1"/>
</dbReference>
<organism evidence="5 6">
    <name type="scientific">Dyadobacter koreensis</name>
    <dbReference type="NCBI Taxonomy" id="408657"/>
    <lineage>
        <taxon>Bacteria</taxon>
        <taxon>Pseudomonadati</taxon>
        <taxon>Bacteroidota</taxon>
        <taxon>Cytophagia</taxon>
        <taxon>Cytophagales</taxon>
        <taxon>Spirosomataceae</taxon>
        <taxon>Dyadobacter</taxon>
    </lineage>
</organism>
<evidence type="ECO:0000256" key="2">
    <source>
        <dbReference type="PIRNR" id="PIRNR001365"/>
    </source>
</evidence>
<dbReference type="Proteomes" id="UP000199532">
    <property type="component" value="Unassembled WGS sequence"/>
</dbReference>
<keyword evidence="1 2" id="KW-0456">Lyase</keyword>
<protein>
    <submittedName>
        <fullName evidence="5">4-hydroxy-tetrahydrodipicolinate synthase</fullName>
    </submittedName>
</protein>
<keyword evidence="6" id="KW-1185">Reference proteome</keyword>
<dbReference type="SMART" id="SM01130">
    <property type="entry name" value="DHDPS"/>
    <property type="match status" value="1"/>
</dbReference>